<name>E2BCY8_HARSA</name>
<evidence type="ECO:0000313" key="3">
    <source>
        <dbReference type="EMBL" id="EFN86442.1"/>
    </source>
</evidence>
<organism evidence="4">
    <name type="scientific">Harpegnathos saltator</name>
    <name type="common">Jerdon's jumping ant</name>
    <dbReference type="NCBI Taxonomy" id="610380"/>
    <lineage>
        <taxon>Eukaryota</taxon>
        <taxon>Metazoa</taxon>
        <taxon>Ecdysozoa</taxon>
        <taxon>Arthropoda</taxon>
        <taxon>Hexapoda</taxon>
        <taxon>Insecta</taxon>
        <taxon>Pterygota</taxon>
        <taxon>Neoptera</taxon>
        <taxon>Endopterygota</taxon>
        <taxon>Hymenoptera</taxon>
        <taxon>Apocrita</taxon>
        <taxon>Aculeata</taxon>
        <taxon>Formicoidea</taxon>
        <taxon>Formicidae</taxon>
        <taxon>Ponerinae</taxon>
        <taxon>Ponerini</taxon>
        <taxon>Harpegnathos</taxon>
    </lineage>
</organism>
<feature type="transmembrane region" description="Helical" evidence="2">
    <location>
        <begin position="108"/>
        <end position="128"/>
    </location>
</feature>
<gene>
    <name evidence="3" type="ORF">EAI_00139</name>
</gene>
<feature type="region of interest" description="Disordered" evidence="1">
    <location>
        <begin position="1"/>
        <end position="46"/>
    </location>
</feature>
<protein>
    <submittedName>
        <fullName evidence="3">Uncharacterized protein</fullName>
    </submittedName>
</protein>
<evidence type="ECO:0000256" key="1">
    <source>
        <dbReference type="SAM" id="MobiDB-lite"/>
    </source>
</evidence>
<proteinExistence type="predicted"/>
<accession>E2BCY8</accession>
<dbReference type="EMBL" id="GL447470">
    <property type="protein sequence ID" value="EFN86442.1"/>
    <property type="molecule type" value="Genomic_DNA"/>
</dbReference>
<dbReference type="OrthoDB" id="8194095at2759"/>
<dbReference type="AlphaFoldDB" id="E2BCY8"/>
<sequence length="180" mass="21214">MPNGYKSPSSNYHVNDAPEMEYPNFDDASSYENDGPAKKPMKFPNHQERPFPFAENSYGHDHHDFHHEVIYDHLPEYHHIEHTTQEPEMNDQRLDKRPYSYYFIGKKLWYIPLYFSIYFIIYIAALVLKSIARHKINFPTHLAEAAGHSKRSEPDEWWDFAGRILDGVERLAEVSGAWDS</sequence>
<feature type="compositionally biased region" description="Polar residues" evidence="1">
    <location>
        <begin position="1"/>
        <end position="13"/>
    </location>
</feature>
<dbReference type="Proteomes" id="UP000008237">
    <property type="component" value="Unassembled WGS sequence"/>
</dbReference>
<reference evidence="3 4" key="1">
    <citation type="journal article" date="2010" name="Science">
        <title>Genomic comparison of the ants Camponotus floridanus and Harpegnathos saltator.</title>
        <authorList>
            <person name="Bonasio R."/>
            <person name="Zhang G."/>
            <person name="Ye C."/>
            <person name="Mutti N.S."/>
            <person name="Fang X."/>
            <person name="Qin N."/>
            <person name="Donahue G."/>
            <person name="Yang P."/>
            <person name="Li Q."/>
            <person name="Li C."/>
            <person name="Zhang P."/>
            <person name="Huang Z."/>
            <person name="Berger S.L."/>
            <person name="Reinberg D."/>
            <person name="Wang J."/>
            <person name="Liebig J."/>
        </authorList>
    </citation>
    <scope>NUCLEOTIDE SEQUENCE [LARGE SCALE GENOMIC DNA]</scope>
    <source>
        <strain evidence="3 4">R22 G/1</strain>
    </source>
</reference>
<dbReference type="STRING" id="610380.E2BCY8"/>
<keyword evidence="2" id="KW-0812">Transmembrane</keyword>
<keyword evidence="4" id="KW-1185">Reference proteome</keyword>
<dbReference type="InParanoid" id="E2BCY8"/>
<keyword evidence="2" id="KW-1133">Transmembrane helix</keyword>
<evidence type="ECO:0000313" key="4">
    <source>
        <dbReference type="Proteomes" id="UP000008237"/>
    </source>
</evidence>
<evidence type="ECO:0000256" key="2">
    <source>
        <dbReference type="SAM" id="Phobius"/>
    </source>
</evidence>
<keyword evidence="2" id="KW-0472">Membrane</keyword>